<dbReference type="InterPro" id="IPR018236">
    <property type="entry name" value="SAICAR_synthetase_CS"/>
</dbReference>
<keyword evidence="6 10" id="KW-0658">Purine biosynthesis</keyword>
<dbReference type="SMART" id="SM01001">
    <property type="entry name" value="AIRC"/>
    <property type="match status" value="1"/>
</dbReference>
<keyword evidence="8" id="KW-0511">Multifunctional enzyme</keyword>
<organism evidence="13">
    <name type="scientific">Caldithrix abyssi</name>
    <dbReference type="NCBI Taxonomy" id="187145"/>
    <lineage>
        <taxon>Bacteria</taxon>
        <taxon>Pseudomonadati</taxon>
        <taxon>Calditrichota</taxon>
        <taxon>Calditrichia</taxon>
        <taxon>Calditrichales</taxon>
        <taxon>Calditrichaceae</taxon>
        <taxon>Caldithrix</taxon>
    </lineage>
</organism>
<feature type="compositionally biased region" description="Basic and acidic residues" evidence="11">
    <location>
        <begin position="142"/>
        <end position="151"/>
    </location>
</feature>
<comment type="caution">
    <text evidence="13">The sequence shown here is derived from an EMBL/GenBank/DDBJ whole genome shotgun (WGS) entry which is preliminary data.</text>
</comment>
<comment type="catalytic activity">
    <reaction evidence="9 10">
        <text>5-amino-1-(5-phospho-D-ribosyl)imidazole-4-carboxylate + L-aspartate + ATP = (2S)-2-[5-amino-1-(5-phospho-beta-D-ribosyl)imidazole-4-carboxamido]succinate + ADP + phosphate + 2 H(+)</text>
        <dbReference type="Rhea" id="RHEA:22628"/>
        <dbReference type="ChEBI" id="CHEBI:15378"/>
        <dbReference type="ChEBI" id="CHEBI:29991"/>
        <dbReference type="ChEBI" id="CHEBI:30616"/>
        <dbReference type="ChEBI" id="CHEBI:43474"/>
        <dbReference type="ChEBI" id="CHEBI:58443"/>
        <dbReference type="ChEBI" id="CHEBI:77657"/>
        <dbReference type="ChEBI" id="CHEBI:456216"/>
        <dbReference type="EC" id="6.3.2.6"/>
    </reaction>
</comment>
<proteinExistence type="inferred from homology"/>
<dbReference type="Gene3D" id="3.30.200.20">
    <property type="entry name" value="Phosphorylase Kinase, domain 1"/>
    <property type="match status" value="1"/>
</dbReference>
<comment type="similarity">
    <text evidence="3">In the N-terminal section; belongs to the SAICAR synthetase family.</text>
</comment>
<evidence type="ECO:0000256" key="5">
    <source>
        <dbReference type="ARBA" id="ARBA00022741"/>
    </source>
</evidence>
<dbReference type="Pfam" id="PF01259">
    <property type="entry name" value="SAICAR_synt"/>
    <property type="match status" value="1"/>
</dbReference>
<evidence type="ECO:0000256" key="11">
    <source>
        <dbReference type="SAM" id="MobiDB-lite"/>
    </source>
</evidence>
<dbReference type="HAMAP" id="MF_00137">
    <property type="entry name" value="SAICAR_synth"/>
    <property type="match status" value="1"/>
</dbReference>
<dbReference type="Proteomes" id="UP000885779">
    <property type="component" value="Unassembled WGS sequence"/>
</dbReference>
<dbReference type="AlphaFoldDB" id="A0A7V4WTQ6"/>
<feature type="domain" description="PurE" evidence="12">
    <location>
        <begin position="305"/>
        <end position="451"/>
    </location>
</feature>
<dbReference type="PANTHER" id="PTHR43700">
    <property type="entry name" value="PHOSPHORIBOSYLAMINOIMIDAZOLE-SUCCINOCARBOXAMIDE SYNTHASE"/>
    <property type="match status" value="1"/>
</dbReference>
<dbReference type="UniPathway" id="UPA00074">
    <property type="reaction ID" value="UER00131"/>
</dbReference>
<keyword evidence="4 10" id="KW-0436">Ligase</keyword>
<dbReference type="Gene3D" id="3.30.470.20">
    <property type="entry name" value="ATP-grasp fold, B domain"/>
    <property type="match status" value="1"/>
</dbReference>
<reference evidence="13" key="1">
    <citation type="journal article" date="2020" name="mSystems">
        <title>Genome- and Community-Level Interaction Insights into Carbon Utilization and Element Cycling Functions of Hydrothermarchaeota in Hydrothermal Sediment.</title>
        <authorList>
            <person name="Zhou Z."/>
            <person name="Liu Y."/>
            <person name="Xu W."/>
            <person name="Pan J."/>
            <person name="Luo Z.H."/>
            <person name="Li M."/>
        </authorList>
    </citation>
    <scope>NUCLEOTIDE SEQUENCE [LARGE SCALE GENOMIC DNA]</scope>
    <source>
        <strain evidence="13">HyVt-577</strain>
    </source>
</reference>
<sequence length="462" mass="51791">MNILTNFTTPQLEKIHQGKVRDSFRIDAKTRMIVATDRISSFDFVLKTPVPGKGAVLNSLAAFWFENTRDIIDNHFIKLLDPSISLVREAEPIRVEMIVRGYLTGSAWRGYQNGKRSVSGAPIPEGMTKNQAFPKPIVTPTTKEKNDREISPEDLVKEGWVSAELYRQMEEAALKLFERGSKMLAERGIILVDTKYEFGLIDGKLALIDEIHTPDSSRFWSKENYEADPENAEQLDKEYVRGYLLKNKKDGRYPDTLPPDVVQETTRRYREIYRMITGKTLPDVEGDVLARIRHNLVQQGIIKDSFVAIIMGSKSDLEHCNKMKAVVEKYDVYCELRVVSAHKNGEDIPRVTADYHTSIEPGAVIAVAGRSNGLGGALAANLPIPVISCPPFSGKEDIMLNVNSSLMMPSGTPAATVVDAKNAALLALRSLNLPRLRHRFDREIAELKEQLRQADSEVRGRA</sequence>
<dbReference type="Gene3D" id="3.40.50.1970">
    <property type="match status" value="1"/>
</dbReference>
<comment type="pathway">
    <text evidence="1 10">Purine metabolism; IMP biosynthesis via de novo pathway; 5-amino-1-(5-phospho-D-ribosyl)imidazole-4-carboxamide from 5-amino-1-(5-phospho-D-ribosyl)imidazole-4-carboxylate: step 1/2.</text>
</comment>
<name>A0A7V4WTQ6_CALAY</name>
<dbReference type="Pfam" id="PF00731">
    <property type="entry name" value="AIRC"/>
    <property type="match status" value="1"/>
</dbReference>
<dbReference type="GO" id="GO:0005524">
    <property type="term" value="F:ATP binding"/>
    <property type="evidence" value="ECO:0007669"/>
    <property type="project" value="UniProtKB-KW"/>
</dbReference>
<gene>
    <name evidence="10" type="primary">purC</name>
    <name evidence="13" type="ORF">ENK44_02230</name>
</gene>
<evidence type="ECO:0000259" key="12">
    <source>
        <dbReference type="SMART" id="SM01001"/>
    </source>
</evidence>
<dbReference type="InterPro" id="IPR001636">
    <property type="entry name" value="SAICAR_synth"/>
</dbReference>
<protein>
    <recommendedName>
        <fullName evidence="10">Phosphoribosylaminoimidazole-succinocarboxamide synthase</fullName>
        <ecNumber evidence="10">6.3.2.6</ecNumber>
    </recommendedName>
    <alternativeName>
        <fullName evidence="10">SAICAR synthetase</fullName>
    </alternativeName>
</protein>
<evidence type="ECO:0000256" key="6">
    <source>
        <dbReference type="ARBA" id="ARBA00022755"/>
    </source>
</evidence>
<dbReference type="GO" id="GO:0006189">
    <property type="term" value="P:'de novo' IMP biosynthetic process"/>
    <property type="evidence" value="ECO:0007669"/>
    <property type="project" value="UniProtKB-UniRule"/>
</dbReference>
<evidence type="ECO:0000313" key="13">
    <source>
        <dbReference type="EMBL" id="HGY54499.1"/>
    </source>
</evidence>
<dbReference type="InterPro" id="IPR000031">
    <property type="entry name" value="PurE_dom"/>
</dbReference>
<feature type="region of interest" description="Disordered" evidence="11">
    <location>
        <begin position="121"/>
        <end position="151"/>
    </location>
</feature>
<dbReference type="NCBIfam" id="NF010568">
    <property type="entry name" value="PRK13961.1"/>
    <property type="match status" value="1"/>
</dbReference>
<keyword evidence="5 10" id="KW-0547">Nucleotide-binding</keyword>
<evidence type="ECO:0000256" key="2">
    <source>
        <dbReference type="ARBA" id="ARBA00010190"/>
    </source>
</evidence>
<dbReference type="CDD" id="cd01414">
    <property type="entry name" value="SAICAR_synt_Sc"/>
    <property type="match status" value="1"/>
</dbReference>
<dbReference type="PANTHER" id="PTHR43700:SF1">
    <property type="entry name" value="PHOSPHORIBOSYLAMINOIMIDAZOLE-SUCCINOCARBOXAMIDE SYNTHASE"/>
    <property type="match status" value="1"/>
</dbReference>
<dbReference type="EMBL" id="DRQG01000021">
    <property type="protein sequence ID" value="HGY54499.1"/>
    <property type="molecule type" value="Genomic_DNA"/>
</dbReference>
<dbReference type="SUPFAM" id="SSF52255">
    <property type="entry name" value="N5-CAIR mutase (phosphoribosylaminoimidazole carboxylase, PurE)"/>
    <property type="match status" value="1"/>
</dbReference>
<evidence type="ECO:0000256" key="4">
    <source>
        <dbReference type="ARBA" id="ARBA00022598"/>
    </source>
</evidence>
<dbReference type="GO" id="GO:0005737">
    <property type="term" value="C:cytoplasm"/>
    <property type="evidence" value="ECO:0007669"/>
    <property type="project" value="TreeGrafter"/>
</dbReference>
<dbReference type="EC" id="6.3.2.6" evidence="10"/>
<evidence type="ECO:0000256" key="3">
    <source>
        <dbReference type="ARBA" id="ARBA00011020"/>
    </source>
</evidence>
<evidence type="ECO:0000256" key="7">
    <source>
        <dbReference type="ARBA" id="ARBA00022840"/>
    </source>
</evidence>
<accession>A0A7V4WTQ6</accession>
<comment type="similarity">
    <text evidence="2 10">Belongs to the SAICAR synthetase family.</text>
</comment>
<evidence type="ECO:0000256" key="8">
    <source>
        <dbReference type="ARBA" id="ARBA00023268"/>
    </source>
</evidence>
<dbReference type="GO" id="GO:0004639">
    <property type="term" value="F:phosphoribosylaminoimidazolesuccinocarboxamide synthase activity"/>
    <property type="evidence" value="ECO:0007669"/>
    <property type="project" value="UniProtKB-UniRule"/>
</dbReference>
<dbReference type="PROSITE" id="PS01058">
    <property type="entry name" value="SAICAR_SYNTHETASE_2"/>
    <property type="match status" value="1"/>
</dbReference>
<keyword evidence="7 10" id="KW-0067">ATP-binding</keyword>
<evidence type="ECO:0000256" key="10">
    <source>
        <dbReference type="HAMAP-Rule" id="MF_00137"/>
    </source>
</evidence>
<evidence type="ECO:0000256" key="9">
    <source>
        <dbReference type="ARBA" id="ARBA00048475"/>
    </source>
</evidence>
<dbReference type="SUPFAM" id="SSF56104">
    <property type="entry name" value="SAICAR synthase-like"/>
    <property type="match status" value="1"/>
</dbReference>
<dbReference type="PROSITE" id="PS01057">
    <property type="entry name" value="SAICAR_SYNTHETASE_1"/>
    <property type="match status" value="1"/>
</dbReference>
<dbReference type="InterPro" id="IPR028923">
    <property type="entry name" value="SAICAR_synt/ADE2_N"/>
</dbReference>
<evidence type="ECO:0000256" key="1">
    <source>
        <dbReference type="ARBA" id="ARBA00004672"/>
    </source>
</evidence>
<dbReference type="NCBIfam" id="TIGR00081">
    <property type="entry name" value="purC"/>
    <property type="match status" value="1"/>
</dbReference>